<evidence type="ECO:0000256" key="3">
    <source>
        <dbReference type="ARBA" id="ARBA00022989"/>
    </source>
</evidence>
<protein>
    <submittedName>
        <fullName evidence="7">Zinc transporter</fullName>
    </submittedName>
</protein>
<feature type="compositionally biased region" description="Low complexity" evidence="5">
    <location>
        <begin position="215"/>
        <end position="225"/>
    </location>
</feature>
<sequence>MEVRNRVISFVKDIKLNCDEFGPCYGYTDPCGQECKRNICLRPSAPIHNTFVSTLKPSSSTPALTGNGSGGLQYPDWKTSIFVVNEENSNENSSSKNNGSRPVTPTASGSVGRHPVRHDSDVAGETQEGKDADCTTSAGESSTEVLNSGTNECGTLKDDLAHHRHDPDQHSHQCHHGGDREHYDHQPTHFPSEEQQQSTNIDAHFDGAAEEDVEASAGAAQSHGHASPHHHHVPANAFLSIGLQTVLAIGLHKLPEGFITFATNHANPALGFNVFLALFVHNIAEGFAMALPLYMALGSRLRAIAWAALLGGLSQPIGAGCAAVWLKYLARRHTGDGSRKGDDGQEDPNTANGTAYGILFAITGGIMVAVALQLFVESLTIHHNRQLAIGFAFLGMMLLGLSNAIGTH</sequence>
<feature type="compositionally biased region" description="Basic and acidic residues" evidence="5">
    <location>
        <begin position="117"/>
        <end position="133"/>
    </location>
</feature>
<feature type="transmembrane region" description="Helical" evidence="6">
    <location>
        <begin position="387"/>
        <end position="405"/>
    </location>
</feature>
<evidence type="ECO:0000256" key="2">
    <source>
        <dbReference type="ARBA" id="ARBA00022692"/>
    </source>
</evidence>
<evidence type="ECO:0000313" key="8">
    <source>
        <dbReference type="Proteomes" id="UP001642501"/>
    </source>
</evidence>
<keyword evidence="2 6" id="KW-0812">Transmembrane</keyword>
<evidence type="ECO:0000313" key="7">
    <source>
        <dbReference type="EMBL" id="CAK7269689.1"/>
    </source>
</evidence>
<feature type="compositionally biased region" description="Low complexity" evidence="5">
    <location>
        <begin position="87"/>
        <end position="100"/>
    </location>
</feature>
<gene>
    <name evidence="7" type="primary">ZRT3</name>
    <name evidence="7" type="ORF">SEPCBS57363_003728</name>
</gene>
<organism evidence="7 8">
    <name type="scientific">Sporothrix epigloea</name>
    <dbReference type="NCBI Taxonomy" id="1892477"/>
    <lineage>
        <taxon>Eukaryota</taxon>
        <taxon>Fungi</taxon>
        <taxon>Dikarya</taxon>
        <taxon>Ascomycota</taxon>
        <taxon>Pezizomycotina</taxon>
        <taxon>Sordariomycetes</taxon>
        <taxon>Sordariomycetidae</taxon>
        <taxon>Ophiostomatales</taxon>
        <taxon>Ophiostomataceae</taxon>
        <taxon>Sporothrix</taxon>
    </lineage>
</organism>
<feature type="region of interest" description="Disordered" evidence="5">
    <location>
        <begin position="87"/>
        <end position="198"/>
    </location>
</feature>
<evidence type="ECO:0000256" key="1">
    <source>
        <dbReference type="ARBA" id="ARBA00004141"/>
    </source>
</evidence>
<evidence type="ECO:0000256" key="5">
    <source>
        <dbReference type="SAM" id="MobiDB-lite"/>
    </source>
</evidence>
<name>A0ABP0DN33_9PEZI</name>
<keyword evidence="8" id="KW-1185">Reference proteome</keyword>
<dbReference type="EMBL" id="CAWUOM010000062">
    <property type="protein sequence ID" value="CAK7269689.1"/>
    <property type="molecule type" value="Genomic_DNA"/>
</dbReference>
<dbReference type="Pfam" id="PF02535">
    <property type="entry name" value="Zip"/>
    <property type="match status" value="1"/>
</dbReference>
<reference evidence="7 8" key="1">
    <citation type="submission" date="2024-01" db="EMBL/GenBank/DDBJ databases">
        <authorList>
            <person name="Allen C."/>
            <person name="Tagirdzhanova G."/>
        </authorList>
    </citation>
    <scope>NUCLEOTIDE SEQUENCE [LARGE SCALE GENOMIC DNA]</scope>
    <source>
        <strain evidence="7 8">CBS 573.63</strain>
    </source>
</reference>
<feature type="compositionally biased region" description="Polar residues" evidence="5">
    <location>
        <begin position="134"/>
        <end position="153"/>
    </location>
</feature>
<accession>A0ABP0DN33</accession>
<feature type="transmembrane region" description="Helical" evidence="6">
    <location>
        <begin position="303"/>
        <end position="326"/>
    </location>
</feature>
<feature type="region of interest" description="Disordered" evidence="5">
    <location>
        <begin position="210"/>
        <end position="231"/>
    </location>
</feature>
<proteinExistence type="predicted"/>
<dbReference type="Proteomes" id="UP001642501">
    <property type="component" value="Unassembled WGS sequence"/>
</dbReference>
<feature type="transmembrane region" description="Helical" evidence="6">
    <location>
        <begin position="270"/>
        <end position="291"/>
    </location>
</feature>
<comment type="subcellular location">
    <subcellularLocation>
        <location evidence="1">Membrane</location>
        <topology evidence="1">Multi-pass membrane protein</topology>
    </subcellularLocation>
</comment>
<comment type="caution">
    <text evidence="7">The sequence shown here is derived from an EMBL/GenBank/DDBJ whole genome shotgun (WGS) entry which is preliminary data.</text>
</comment>
<keyword evidence="4 6" id="KW-0472">Membrane</keyword>
<feature type="compositionally biased region" description="Basic and acidic residues" evidence="5">
    <location>
        <begin position="155"/>
        <end position="187"/>
    </location>
</feature>
<dbReference type="PANTHER" id="PTHR11040:SF210">
    <property type="entry name" value="ZINC-REGULATED TRANSPORTER 3"/>
    <property type="match status" value="1"/>
</dbReference>
<feature type="transmembrane region" description="Helical" evidence="6">
    <location>
        <begin position="355"/>
        <end position="375"/>
    </location>
</feature>
<dbReference type="PANTHER" id="PTHR11040">
    <property type="entry name" value="ZINC/IRON TRANSPORTER"/>
    <property type="match status" value="1"/>
</dbReference>
<evidence type="ECO:0000256" key="6">
    <source>
        <dbReference type="SAM" id="Phobius"/>
    </source>
</evidence>
<evidence type="ECO:0000256" key="4">
    <source>
        <dbReference type="ARBA" id="ARBA00023136"/>
    </source>
</evidence>
<dbReference type="InterPro" id="IPR003689">
    <property type="entry name" value="ZIP"/>
</dbReference>
<keyword evidence="3 6" id="KW-1133">Transmembrane helix</keyword>